<proteinExistence type="predicted"/>
<evidence type="ECO:0000256" key="2">
    <source>
        <dbReference type="ARBA" id="ARBA00022723"/>
    </source>
</evidence>
<evidence type="ECO:0000256" key="3">
    <source>
        <dbReference type="ARBA" id="ARBA00022801"/>
    </source>
</evidence>
<dbReference type="PROSITE" id="PS50249">
    <property type="entry name" value="MPN"/>
    <property type="match status" value="1"/>
</dbReference>
<dbReference type="PANTHER" id="PTHR34858:SF1">
    <property type="entry name" value="CYSO-CYSTEINE PEPTIDASE"/>
    <property type="match status" value="1"/>
</dbReference>
<keyword evidence="5" id="KW-0482">Metalloprotease</keyword>
<dbReference type="GO" id="GO:0008270">
    <property type="term" value="F:zinc ion binding"/>
    <property type="evidence" value="ECO:0007669"/>
    <property type="project" value="TreeGrafter"/>
</dbReference>
<evidence type="ECO:0000259" key="6">
    <source>
        <dbReference type="PROSITE" id="PS50249"/>
    </source>
</evidence>
<dbReference type="Proteomes" id="UP001142648">
    <property type="component" value="Unassembled WGS sequence"/>
</dbReference>
<accession>A0A9X2W190</accession>
<dbReference type="RefSeq" id="WP_259961742.1">
    <property type="nucleotide sequence ID" value="NZ_JAOAMV010000003.1"/>
</dbReference>
<keyword evidence="2" id="KW-0479">Metal-binding</keyword>
<dbReference type="CDD" id="cd08070">
    <property type="entry name" value="MPN_like"/>
    <property type="match status" value="1"/>
</dbReference>
<evidence type="ECO:0000313" key="7">
    <source>
        <dbReference type="EMBL" id="MCT2558877.1"/>
    </source>
</evidence>
<gene>
    <name evidence="7" type="ORF">N0B51_07780</name>
</gene>
<dbReference type="InterPro" id="IPR037518">
    <property type="entry name" value="MPN"/>
</dbReference>
<dbReference type="SMART" id="SM00232">
    <property type="entry name" value="JAB_MPN"/>
    <property type="match status" value="1"/>
</dbReference>
<dbReference type="PANTHER" id="PTHR34858">
    <property type="entry name" value="CYSO-CYSTEINE PEPTIDASE"/>
    <property type="match status" value="1"/>
</dbReference>
<evidence type="ECO:0000256" key="1">
    <source>
        <dbReference type="ARBA" id="ARBA00022670"/>
    </source>
</evidence>
<dbReference type="Pfam" id="PF14464">
    <property type="entry name" value="Prok-JAB"/>
    <property type="match status" value="1"/>
</dbReference>
<evidence type="ECO:0000256" key="4">
    <source>
        <dbReference type="ARBA" id="ARBA00022833"/>
    </source>
</evidence>
<evidence type="ECO:0000313" key="8">
    <source>
        <dbReference type="Proteomes" id="UP001142648"/>
    </source>
</evidence>
<dbReference type="SUPFAM" id="SSF102712">
    <property type="entry name" value="JAB1/MPN domain"/>
    <property type="match status" value="1"/>
</dbReference>
<keyword evidence="4" id="KW-0862">Zinc</keyword>
<sequence length="135" mass="14549">MEIEVSSGVVATIVAQASAARPREACGLLLGRDEVVESAITCVNVHSTPETHFEIDPQALVDAHRTARAGGPQVLGYWHSHPLGPPAPSATDRSHATGDGRVWAIVAFERAGGRVGWWRDAERGFEPLSYRASRR</sequence>
<name>A0A9X2W190_9SPHN</name>
<dbReference type="InterPro" id="IPR051929">
    <property type="entry name" value="VirAsm_ModProt"/>
</dbReference>
<dbReference type="GO" id="GO:0008235">
    <property type="term" value="F:metalloexopeptidase activity"/>
    <property type="evidence" value="ECO:0007669"/>
    <property type="project" value="TreeGrafter"/>
</dbReference>
<dbReference type="InterPro" id="IPR000555">
    <property type="entry name" value="JAMM/MPN+_dom"/>
</dbReference>
<organism evidence="7 8">
    <name type="scientific">Tsuneonella litorea</name>
    <dbReference type="NCBI Taxonomy" id="2976475"/>
    <lineage>
        <taxon>Bacteria</taxon>
        <taxon>Pseudomonadati</taxon>
        <taxon>Pseudomonadota</taxon>
        <taxon>Alphaproteobacteria</taxon>
        <taxon>Sphingomonadales</taxon>
        <taxon>Erythrobacteraceae</taxon>
        <taxon>Tsuneonella</taxon>
    </lineage>
</organism>
<dbReference type="Gene3D" id="3.40.140.10">
    <property type="entry name" value="Cytidine Deaminase, domain 2"/>
    <property type="match status" value="1"/>
</dbReference>
<evidence type="ECO:0000256" key="5">
    <source>
        <dbReference type="ARBA" id="ARBA00023049"/>
    </source>
</evidence>
<feature type="domain" description="MPN" evidence="6">
    <location>
        <begin position="3"/>
        <end position="135"/>
    </location>
</feature>
<keyword evidence="3" id="KW-0378">Hydrolase</keyword>
<comment type="caution">
    <text evidence="7">The sequence shown here is derived from an EMBL/GenBank/DDBJ whole genome shotgun (WGS) entry which is preliminary data.</text>
</comment>
<dbReference type="AlphaFoldDB" id="A0A9X2W190"/>
<reference evidence="7" key="1">
    <citation type="submission" date="2022-09" db="EMBL/GenBank/DDBJ databases">
        <title>The genome sequence of Tsuneonella sp. YG55.</title>
        <authorList>
            <person name="Liu Y."/>
        </authorList>
    </citation>
    <scope>NUCLEOTIDE SEQUENCE</scope>
    <source>
        <strain evidence="7">YG55</strain>
    </source>
</reference>
<keyword evidence="8" id="KW-1185">Reference proteome</keyword>
<dbReference type="EMBL" id="JAOAMV010000003">
    <property type="protein sequence ID" value="MCT2558877.1"/>
    <property type="molecule type" value="Genomic_DNA"/>
</dbReference>
<keyword evidence="1" id="KW-0645">Protease</keyword>
<dbReference type="InterPro" id="IPR028090">
    <property type="entry name" value="JAB_dom_prok"/>
</dbReference>
<dbReference type="GO" id="GO:0006508">
    <property type="term" value="P:proteolysis"/>
    <property type="evidence" value="ECO:0007669"/>
    <property type="project" value="UniProtKB-KW"/>
</dbReference>
<protein>
    <submittedName>
        <fullName evidence="7">M67 family metallopeptidase</fullName>
    </submittedName>
</protein>